<feature type="compositionally biased region" description="Basic and acidic residues" evidence="2">
    <location>
        <begin position="682"/>
        <end position="697"/>
    </location>
</feature>
<evidence type="ECO:0000256" key="1">
    <source>
        <dbReference type="RuleBase" id="RU000487"/>
    </source>
</evidence>
<dbReference type="PANTHER" id="PTHR11937">
    <property type="entry name" value="ACTIN"/>
    <property type="match status" value="1"/>
</dbReference>
<feature type="region of interest" description="Disordered" evidence="2">
    <location>
        <begin position="654"/>
        <end position="697"/>
    </location>
</feature>
<feature type="compositionally biased region" description="Polar residues" evidence="2">
    <location>
        <begin position="276"/>
        <end position="286"/>
    </location>
</feature>
<dbReference type="EMBL" id="HG529615">
    <property type="protein sequence ID" value="CDI54473.1"/>
    <property type="molecule type" value="Genomic_DNA"/>
</dbReference>
<dbReference type="SUPFAM" id="SSF53067">
    <property type="entry name" value="Actin-like ATPase domain"/>
    <property type="match status" value="2"/>
</dbReference>
<feature type="region of interest" description="Disordered" evidence="2">
    <location>
        <begin position="232"/>
        <end position="286"/>
    </location>
</feature>
<sequence length="738" mass="80908">MPTPTASSMEAVTPGASTDPFSNVDHIVVIDNGAHNIRIASVPYPYLSSNFYNLSSSPFASSPLIDPSILANAVQIDTFPNAIARTRSPHIVPSLSASEASFTAPSAGTKSSVFVSSHIHTLLDDYAALHLRLPHQSGIVVDWAAQKTIWDHVLTNHLAKVVGRDKAKGRKLLSGKAVIITESYCNLEPAQQAIDLLLYEQYGASAIWRTTPAQLVGLGTDIHRSEFSASSAIAANSQSDPIDVDEERDQTATAAAHDTRSEDKDTIRARRVRTPRQPTTNTNSIDSAISNVPRLITIPRPQCMLILDLSYSACHAIPLIHGNLHYPSIRRLELGGKMLINLLKERLSFQQLDMMDESWLMTHIFAKTSFVAAEVGRRVYGSDERMTAEAEMIMGKEAAEWTYEDLLLLEKYGKKRKSRSGVGEAKEDKSVTVTWSLPDYGGGATTKGGPEARDRARYGYIASGPNPPPYQSTFASAESQGSRKRQRIHDSILDWDSSFIASSSSTSTQQSRSSSQTDSEEEEEEKQDEQHLHLGSERFSILEHLFNPLSLGLDQKALPELIQDSIASVGATYSQSAADMMWGNIILTGGLGNAVGMRRRLRNELRPLAPADVELRIWPQDEEQRLEDASMIPIKAGVGLACDISVREMLKREKQAANGAEGGKGVGRGKKKIKGRQSRGLSEGEREQDVEETDKKGRWLTYAQWMNPISGASNDVDLVRSANMVFYPPPQDAPAKSS</sequence>
<evidence type="ECO:0000313" key="3">
    <source>
        <dbReference type="EMBL" id="CDI54473.1"/>
    </source>
</evidence>
<accession>A0A077R675</accession>
<reference evidence="3" key="1">
    <citation type="journal article" date="2014" name="Genome Biol. Evol.">
        <title>Gene Loss Rather Than Gene Gain Is Associated with a Host Jump from Monocots to Dicots in the Smut Fungus Melanopsichium pennsylvanicum.</title>
        <authorList>
            <person name="Sharma R."/>
            <person name="Mishra B."/>
            <person name="Runge F."/>
            <person name="Thines M."/>
        </authorList>
    </citation>
    <scope>NUCLEOTIDE SEQUENCE</scope>
    <source>
        <strain evidence="3">4</strain>
    </source>
</reference>
<feature type="region of interest" description="Disordered" evidence="2">
    <location>
        <begin position="501"/>
        <end position="531"/>
    </location>
</feature>
<feature type="region of interest" description="Disordered" evidence="2">
    <location>
        <begin position="458"/>
        <end position="486"/>
    </location>
</feature>
<dbReference type="Pfam" id="PF00022">
    <property type="entry name" value="Actin"/>
    <property type="match status" value="1"/>
</dbReference>
<dbReference type="AlphaFoldDB" id="A0A077R675"/>
<dbReference type="Gene3D" id="3.30.420.40">
    <property type="match status" value="2"/>
</dbReference>
<feature type="compositionally biased region" description="Low complexity" evidence="2">
    <location>
        <begin position="501"/>
        <end position="517"/>
    </location>
</feature>
<proteinExistence type="inferred from homology"/>
<feature type="compositionally biased region" description="Basic residues" evidence="2">
    <location>
        <begin position="667"/>
        <end position="677"/>
    </location>
</feature>
<feature type="compositionally biased region" description="Polar residues" evidence="2">
    <location>
        <begin position="471"/>
        <end position="480"/>
    </location>
</feature>
<dbReference type="InterPro" id="IPR004000">
    <property type="entry name" value="Actin"/>
</dbReference>
<protein>
    <submittedName>
        <fullName evidence="3">Related to ARP6-Actin-related protein</fullName>
    </submittedName>
</protein>
<comment type="similarity">
    <text evidence="1">Belongs to the actin family.</text>
</comment>
<dbReference type="InterPro" id="IPR043129">
    <property type="entry name" value="ATPase_NBD"/>
</dbReference>
<name>A0A077R675_9BASI</name>
<feature type="compositionally biased region" description="Acidic residues" evidence="2">
    <location>
        <begin position="518"/>
        <end position="527"/>
    </location>
</feature>
<evidence type="ECO:0000256" key="2">
    <source>
        <dbReference type="SAM" id="MobiDB-lite"/>
    </source>
</evidence>
<organism evidence="3">
    <name type="scientific">Melanopsichium pennsylvanicum 4</name>
    <dbReference type="NCBI Taxonomy" id="1398559"/>
    <lineage>
        <taxon>Eukaryota</taxon>
        <taxon>Fungi</taxon>
        <taxon>Dikarya</taxon>
        <taxon>Basidiomycota</taxon>
        <taxon>Ustilaginomycotina</taxon>
        <taxon>Ustilaginomycetes</taxon>
        <taxon>Ustilaginales</taxon>
        <taxon>Ustilaginaceae</taxon>
        <taxon>Melanopsichium</taxon>
    </lineage>
</organism>
<dbReference type="SMART" id="SM00268">
    <property type="entry name" value="ACTIN"/>
    <property type="match status" value="1"/>
</dbReference>
<feature type="compositionally biased region" description="Basic and acidic residues" evidence="2">
    <location>
        <begin position="257"/>
        <end position="268"/>
    </location>
</feature>